<dbReference type="InterPro" id="IPR000792">
    <property type="entry name" value="Tscrpt_reg_LuxR_C"/>
</dbReference>
<dbReference type="HOGENOM" id="CLU_072786_5_1_5"/>
<dbReference type="Pfam" id="PF03472">
    <property type="entry name" value="Autoind_bind"/>
    <property type="match status" value="1"/>
</dbReference>
<dbReference type="eggNOG" id="COG2771">
    <property type="taxonomic scope" value="Bacteria"/>
</dbReference>
<evidence type="ECO:0000256" key="3">
    <source>
        <dbReference type="ARBA" id="ARBA00023163"/>
    </source>
</evidence>
<dbReference type="Gene3D" id="1.10.10.10">
    <property type="entry name" value="Winged helix-like DNA-binding domain superfamily/Winged helix DNA-binding domain"/>
    <property type="match status" value="1"/>
</dbReference>
<gene>
    <name evidence="5" type="ORF">HYPDE_40413</name>
</gene>
<dbReference type="OrthoDB" id="3170288at2"/>
<dbReference type="CDD" id="cd06170">
    <property type="entry name" value="LuxR_C_like"/>
    <property type="match status" value="1"/>
</dbReference>
<evidence type="ECO:0000259" key="4">
    <source>
        <dbReference type="PROSITE" id="PS50043"/>
    </source>
</evidence>
<dbReference type="PANTHER" id="PTHR44688">
    <property type="entry name" value="DNA-BINDING TRANSCRIPTIONAL ACTIVATOR DEVR_DOSR"/>
    <property type="match status" value="1"/>
</dbReference>
<dbReference type="Pfam" id="PF00196">
    <property type="entry name" value="GerE"/>
    <property type="match status" value="1"/>
</dbReference>
<keyword evidence="2" id="KW-0238">DNA-binding</keyword>
<proteinExistence type="predicted"/>
<dbReference type="PRINTS" id="PR00038">
    <property type="entry name" value="HTHLUXR"/>
</dbReference>
<dbReference type="PROSITE" id="PS50043">
    <property type="entry name" value="HTH_LUXR_2"/>
    <property type="match status" value="1"/>
</dbReference>
<keyword evidence="6" id="KW-1185">Reference proteome</keyword>
<dbReference type="EMBL" id="CP005587">
    <property type="protein sequence ID" value="AGK59751.1"/>
    <property type="molecule type" value="Genomic_DNA"/>
</dbReference>
<dbReference type="KEGG" id="hdt:HYPDE_40413"/>
<keyword evidence="1" id="KW-0805">Transcription regulation</keyword>
<dbReference type="InterPro" id="IPR036388">
    <property type="entry name" value="WH-like_DNA-bd_sf"/>
</dbReference>
<evidence type="ECO:0000313" key="5">
    <source>
        <dbReference type="EMBL" id="AGK59751.1"/>
    </source>
</evidence>
<dbReference type="InterPro" id="IPR036693">
    <property type="entry name" value="TF_LuxR_autoind-bd_dom_sf"/>
</dbReference>
<evidence type="ECO:0000313" key="6">
    <source>
        <dbReference type="Proteomes" id="UP000005952"/>
    </source>
</evidence>
<dbReference type="AlphaFoldDB" id="N0BH31"/>
<dbReference type="InterPro" id="IPR005143">
    <property type="entry name" value="TF_LuxR_autoind-bd_dom"/>
</dbReference>
<organism evidence="5 6">
    <name type="scientific">Hyphomicrobium denitrificans 1NES1</name>
    <dbReference type="NCBI Taxonomy" id="670307"/>
    <lineage>
        <taxon>Bacteria</taxon>
        <taxon>Pseudomonadati</taxon>
        <taxon>Pseudomonadota</taxon>
        <taxon>Alphaproteobacteria</taxon>
        <taxon>Hyphomicrobiales</taxon>
        <taxon>Hyphomicrobiaceae</taxon>
        <taxon>Hyphomicrobium</taxon>
    </lineage>
</organism>
<dbReference type="PANTHER" id="PTHR44688:SF16">
    <property type="entry name" value="DNA-BINDING TRANSCRIPTIONAL ACTIVATOR DEVR_DOSR"/>
    <property type="match status" value="1"/>
</dbReference>
<evidence type="ECO:0000256" key="2">
    <source>
        <dbReference type="ARBA" id="ARBA00023125"/>
    </source>
</evidence>
<accession>N0BH31</accession>
<dbReference type="SUPFAM" id="SSF75516">
    <property type="entry name" value="Pheromone-binding domain of LuxR-like quorum-sensing transcription factors"/>
    <property type="match status" value="1"/>
</dbReference>
<name>N0BH31_9HYPH</name>
<feature type="domain" description="HTH luxR-type" evidence="4">
    <location>
        <begin position="172"/>
        <end position="237"/>
    </location>
</feature>
<dbReference type="SUPFAM" id="SSF46894">
    <property type="entry name" value="C-terminal effector domain of the bipartite response regulators"/>
    <property type="match status" value="1"/>
</dbReference>
<reference evidence="5 6" key="1">
    <citation type="journal article" date="2013" name="Genome Announc.">
        <title>Genome sequences for three denitrifying bacterial strains isolated from a uranium- and nitrate-contaminated subsurface environment.</title>
        <authorList>
            <person name="Venkatramanan R."/>
            <person name="Prakash O."/>
            <person name="Woyke T."/>
            <person name="Chain P."/>
            <person name="Goodwin L.A."/>
            <person name="Watson D."/>
            <person name="Brooks S."/>
            <person name="Kostka J.E."/>
            <person name="Green S.J."/>
        </authorList>
    </citation>
    <scope>NUCLEOTIDE SEQUENCE [LARGE SCALE GENOMIC DNA]</scope>
    <source>
        <strain evidence="5 6">1NES1</strain>
    </source>
</reference>
<keyword evidence="3" id="KW-0804">Transcription</keyword>
<dbReference type="Proteomes" id="UP000005952">
    <property type="component" value="Chromosome"/>
</dbReference>
<dbReference type="STRING" id="670307.HYPDE_40413"/>
<dbReference type="InterPro" id="IPR016032">
    <property type="entry name" value="Sig_transdc_resp-reg_C-effctor"/>
</dbReference>
<evidence type="ECO:0000256" key="1">
    <source>
        <dbReference type="ARBA" id="ARBA00023015"/>
    </source>
</evidence>
<sequence>MHRVFQTFVERLVDSVDAPALCAAMAEAAIALDVPTFAYLTAPRRPDAEPGLISSYPPEWTSHYLQSRYDWIDPVVSYARNHLEPFEWGPDVGPIRLSKQQQQFFDEASEFGIRYGFTIPIHNGRGTVAVVSFATELRQPAFCRSVAEHARVLQLMAMYFHAQARRKLNGDRIVDGVLLSPREFECLEWAARGKSAWEMARILGVSRRTAAFHLDNAKSKLSVRTICQAVAKLAASKPATR</sequence>
<dbReference type="GO" id="GO:0003677">
    <property type="term" value="F:DNA binding"/>
    <property type="evidence" value="ECO:0007669"/>
    <property type="project" value="UniProtKB-KW"/>
</dbReference>
<dbReference type="SMART" id="SM00421">
    <property type="entry name" value="HTH_LUXR"/>
    <property type="match status" value="1"/>
</dbReference>
<dbReference type="RefSeq" id="WP_015599766.1">
    <property type="nucleotide sequence ID" value="NC_021172.1"/>
</dbReference>
<dbReference type="Gene3D" id="3.30.450.80">
    <property type="entry name" value="Transcription factor LuxR-like, autoinducer-binding domain"/>
    <property type="match status" value="1"/>
</dbReference>
<protein>
    <submittedName>
        <fullName evidence="5">Autoinducer-binding domain-containing protein</fullName>
    </submittedName>
</protein>
<dbReference type="GO" id="GO:0006355">
    <property type="term" value="P:regulation of DNA-templated transcription"/>
    <property type="evidence" value="ECO:0007669"/>
    <property type="project" value="InterPro"/>
</dbReference>